<dbReference type="InterPro" id="IPR000863">
    <property type="entry name" value="Sulfotransferase_dom"/>
</dbReference>
<feature type="domain" description="Sulfotransferase" evidence="2">
    <location>
        <begin position="1"/>
        <end position="56"/>
    </location>
</feature>
<protein>
    <recommendedName>
        <fullName evidence="1">Sulfotransferase</fullName>
        <ecNumber evidence="1">2.8.2.-</ecNumber>
    </recommendedName>
</protein>
<dbReference type="EMBL" id="VXAR01000838">
    <property type="protein sequence ID" value="NXK72011.1"/>
    <property type="molecule type" value="Genomic_DNA"/>
</dbReference>
<evidence type="ECO:0000313" key="3">
    <source>
        <dbReference type="EMBL" id="NXK72011.1"/>
    </source>
</evidence>
<sequence>RLSAFLGCPLEPETLAALEQHCSFATMRDNAMANYSLIPIEIMDHSQGCFMRKGEGDGVEGTWRGH</sequence>
<evidence type="ECO:0000313" key="4">
    <source>
        <dbReference type="Proteomes" id="UP000531168"/>
    </source>
</evidence>
<gene>
    <name evidence="3" type="primary">Sult2b1_1</name>
    <name evidence="3" type="ORF">AMAGUI_R15882</name>
</gene>
<comment type="caution">
    <text evidence="3">The sequence shown here is derived from an EMBL/GenBank/DDBJ whole genome shotgun (WGS) entry which is preliminary data.</text>
</comment>
<dbReference type="GO" id="GO:0008146">
    <property type="term" value="F:sulfotransferase activity"/>
    <property type="evidence" value="ECO:0007669"/>
    <property type="project" value="InterPro"/>
</dbReference>
<keyword evidence="1 3" id="KW-0808">Transferase</keyword>
<evidence type="ECO:0000256" key="1">
    <source>
        <dbReference type="RuleBase" id="RU361155"/>
    </source>
</evidence>
<reference evidence="3 4" key="1">
    <citation type="submission" date="2019-09" db="EMBL/GenBank/DDBJ databases">
        <title>Bird 10,000 Genomes (B10K) Project - Family phase.</title>
        <authorList>
            <person name="Zhang G."/>
        </authorList>
    </citation>
    <scope>NUCLEOTIDE SEQUENCE [LARGE SCALE GENOMIC DNA]</scope>
    <source>
        <strain evidence="3">B10K-DU-001-46</strain>
        <tissue evidence="3">Muscle</tissue>
    </source>
</reference>
<dbReference type="InterPro" id="IPR027417">
    <property type="entry name" value="P-loop_NTPase"/>
</dbReference>
<dbReference type="EC" id="2.8.2.-" evidence="1"/>
<comment type="similarity">
    <text evidence="1">Belongs to the sulfotransferase 1 family.</text>
</comment>
<proteinExistence type="inferred from homology"/>
<dbReference type="SUPFAM" id="SSF52540">
    <property type="entry name" value="P-loop containing nucleoside triphosphate hydrolases"/>
    <property type="match status" value="1"/>
</dbReference>
<feature type="non-terminal residue" evidence="3">
    <location>
        <position position="66"/>
    </location>
</feature>
<name>A0A7L0LTK1_9PSIT</name>
<dbReference type="Pfam" id="PF00685">
    <property type="entry name" value="Sulfotransfer_1"/>
    <property type="match status" value="1"/>
</dbReference>
<dbReference type="Proteomes" id="UP000531168">
    <property type="component" value="Unassembled WGS sequence"/>
</dbReference>
<dbReference type="AlphaFoldDB" id="A0A7L0LTK1"/>
<organism evidence="3 4">
    <name type="scientific">Amazona guildingii</name>
    <dbReference type="NCBI Taxonomy" id="175529"/>
    <lineage>
        <taxon>Eukaryota</taxon>
        <taxon>Metazoa</taxon>
        <taxon>Chordata</taxon>
        <taxon>Craniata</taxon>
        <taxon>Vertebrata</taxon>
        <taxon>Euteleostomi</taxon>
        <taxon>Archelosauria</taxon>
        <taxon>Archosauria</taxon>
        <taxon>Dinosauria</taxon>
        <taxon>Saurischia</taxon>
        <taxon>Theropoda</taxon>
        <taxon>Coelurosauria</taxon>
        <taxon>Aves</taxon>
        <taxon>Neognathae</taxon>
        <taxon>Neoaves</taxon>
        <taxon>Telluraves</taxon>
        <taxon>Australaves</taxon>
        <taxon>Psittaciformes</taxon>
        <taxon>Psittacidae</taxon>
        <taxon>Amazona</taxon>
    </lineage>
</organism>
<dbReference type="Gene3D" id="3.40.50.300">
    <property type="entry name" value="P-loop containing nucleotide triphosphate hydrolases"/>
    <property type="match status" value="1"/>
</dbReference>
<evidence type="ECO:0000259" key="2">
    <source>
        <dbReference type="Pfam" id="PF00685"/>
    </source>
</evidence>
<feature type="non-terminal residue" evidence="3">
    <location>
        <position position="1"/>
    </location>
</feature>
<accession>A0A7L0LTK1</accession>
<keyword evidence="4" id="KW-1185">Reference proteome</keyword>